<dbReference type="PROSITE" id="PS51155">
    <property type="entry name" value="CHIT_BIND_RR_2"/>
    <property type="match status" value="1"/>
</dbReference>
<dbReference type="Proteomes" id="UP000183832">
    <property type="component" value="Unassembled WGS sequence"/>
</dbReference>
<dbReference type="PANTHER" id="PTHR12236">
    <property type="entry name" value="STRUCTURAL CONTITUENT OF CUTICLE"/>
    <property type="match status" value="1"/>
</dbReference>
<evidence type="ECO:0000256" key="3">
    <source>
        <dbReference type="SAM" id="SignalP"/>
    </source>
</evidence>
<dbReference type="InterPro" id="IPR000618">
    <property type="entry name" value="Insect_cuticle"/>
</dbReference>
<name>A0A1J1IQL5_9DIPT</name>
<accession>A0A1J1IQL5</accession>
<evidence type="ECO:0000313" key="4">
    <source>
        <dbReference type="EMBL" id="CRL01390.1"/>
    </source>
</evidence>
<proteinExistence type="predicted"/>
<dbReference type="OrthoDB" id="7789829at2759"/>
<feature type="chain" id="PRO_5013221463" evidence="3">
    <location>
        <begin position="17"/>
        <end position="169"/>
    </location>
</feature>
<dbReference type="AlphaFoldDB" id="A0A1J1IQL5"/>
<dbReference type="PROSITE" id="PS00233">
    <property type="entry name" value="CHIT_BIND_RR_1"/>
    <property type="match status" value="1"/>
</dbReference>
<protein>
    <submittedName>
        <fullName evidence="4">CLUMA_CG014301, isoform A</fullName>
    </submittedName>
</protein>
<reference evidence="4 5" key="1">
    <citation type="submission" date="2015-04" db="EMBL/GenBank/DDBJ databases">
        <authorList>
            <person name="Syromyatnikov M.Y."/>
            <person name="Popov V.N."/>
        </authorList>
    </citation>
    <scope>NUCLEOTIDE SEQUENCE [LARGE SCALE GENOMIC DNA]</scope>
</reference>
<dbReference type="GO" id="GO:0042302">
    <property type="term" value="F:structural constituent of cuticle"/>
    <property type="evidence" value="ECO:0007669"/>
    <property type="project" value="UniProtKB-UniRule"/>
</dbReference>
<feature type="signal peptide" evidence="3">
    <location>
        <begin position="1"/>
        <end position="16"/>
    </location>
</feature>
<evidence type="ECO:0000256" key="2">
    <source>
        <dbReference type="PROSITE-ProRule" id="PRU00497"/>
    </source>
</evidence>
<dbReference type="GO" id="GO:0031012">
    <property type="term" value="C:extracellular matrix"/>
    <property type="evidence" value="ECO:0007669"/>
    <property type="project" value="TreeGrafter"/>
</dbReference>
<dbReference type="InterPro" id="IPR031311">
    <property type="entry name" value="CHIT_BIND_RR_consensus"/>
</dbReference>
<keyword evidence="5" id="KW-1185">Reference proteome</keyword>
<evidence type="ECO:0000313" key="5">
    <source>
        <dbReference type="Proteomes" id="UP000183832"/>
    </source>
</evidence>
<dbReference type="Pfam" id="PF00379">
    <property type="entry name" value="Chitin_bind_4"/>
    <property type="match status" value="1"/>
</dbReference>
<dbReference type="PRINTS" id="PR00947">
    <property type="entry name" value="CUTICLE"/>
</dbReference>
<dbReference type="InterPro" id="IPR051217">
    <property type="entry name" value="Insect_Cuticle_Struc_Prot"/>
</dbReference>
<dbReference type="STRING" id="568069.A0A1J1IQL5"/>
<dbReference type="EMBL" id="CVRI01000055">
    <property type="protein sequence ID" value="CRL01390.1"/>
    <property type="molecule type" value="Genomic_DNA"/>
</dbReference>
<organism evidence="4 5">
    <name type="scientific">Clunio marinus</name>
    <dbReference type="NCBI Taxonomy" id="568069"/>
    <lineage>
        <taxon>Eukaryota</taxon>
        <taxon>Metazoa</taxon>
        <taxon>Ecdysozoa</taxon>
        <taxon>Arthropoda</taxon>
        <taxon>Hexapoda</taxon>
        <taxon>Insecta</taxon>
        <taxon>Pterygota</taxon>
        <taxon>Neoptera</taxon>
        <taxon>Endopterygota</taxon>
        <taxon>Diptera</taxon>
        <taxon>Nematocera</taxon>
        <taxon>Chironomoidea</taxon>
        <taxon>Chironomidae</taxon>
        <taxon>Clunio</taxon>
    </lineage>
</organism>
<dbReference type="GO" id="GO:0005615">
    <property type="term" value="C:extracellular space"/>
    <property type="evidence" value="ECO:0007669"/>
    <property type="project" value="TreeGrafter"/>
</dbReference>
<sequence length="169" mass="19685">MFKFLIAFVIFTTSSAYNIPTSFQKVVVYRAPSLWEPKEESWKDKTYWAPEPKVDAWAPKVESWAPKVESWAPKVEWKEPEAPANYDFKYEVHDEKTGDLKRQSETAKNGAVKGQYSLIDSDGFKRIVDYTADDIHGFQATVKREPTHYKIPIPAPKPEWSKPEAEKWW</sequence>
<dbReference type="PANTHER" id="PTHR12236:SF46">
    <property type="entry name" value="CUTICULAR PROTEIN 30B-RELATED"/>
    <property type="match status" value="1"/>
</dbReference>
<gene>
    <name evidence="4" type="ORF">CLUMA_CG014301</name>
</gene>
<evidence type="ECO:0000256" key="1">
    <source>
        <dbReference type="ARBA" id="ARBA00022460"/>
    </source>
</evidence>
<keyword evidence="3" id="KW-0732">Signal</keyword>
<keyword evidence="1 2" id="KW-0193">Cuticle</keyword>